<accession>A0ABT0JWE1</accession>
<dbReference type="EMBL" id="JALKFT010000004">
    <property type="protein sequence ID" value="MCK9875328.1"/>
    <property type="molecule type" value="Genomic_DNA"/>
</dbReference>
<organism evidence="6 7">
    <name type="scientific">Frankia umida</name>
    <dbReference type="NCBI Taxonomy" id="573489"/>
    <lineage>
        <taxon>Bacteria</taxon>
        <taxon>Bacillati</taxon>
        <taxon>Actinomycetota</taxon>
        <taxon>Actinomycetes</taxon>
        <taxon>Frankiales</taxon>
        <taxon>Frankiaceae</taxon>
        <taxon>Frankia</taxon>
    </lineage>
</organism>
<evidence type="ECO:0000256" key="5">
    <source>
        <dbReference type="SAM" id="Phobius"/>
    </source>
</evidence>
<comment type="caution">
    <text evidence="6">The sequence shown here is derived from an EMBL/GenBank/DDBJ whole genome shotgun (WGS) entry which is preliminary data.</text>
</comment>
<dbReference type="Proteomes" id="UP001201873">
    <property type="component" value="Unassembled WGS sequence"/>
</dbReference>
<dbReference type="CDD" id="cd02432">
    <property type="entry name" value="Nodulin-21_like_1"/>
    <property type="match status" value="1"/>
</dbReference>
<proteinExistence type="predicted"/>
<name>A0ABT0JWE1_9ACTN</name>
<protein>
    <submittedName>
        <fullName evidence="6">VIT family protein</fullName>
    </submittedName>
</protein>
<reference evidence="6 7" key="1">
    <citation type="submission" date="2022-04" db="EMBL/GenBank/DDBJ databases">
        <title>Genome diversity in the genus Frankia.</title>
        <authorList>
            <person name="Carlos-Shanley C."/>
            <person name="Hahn D."/>
        </authorList>
    </citation>
    <scope>NUCLEOTIDE SEQUENCE [LARGE SCALE GENOMIC DNA]</scope>
    <source>
        <strain evidence="6 7">Ag45/Mut15</strain>
    </source>
</reference>
<dbReference type="InterPro" id="IPR008217">
    <property type="entry name" value="Ccc1_fam"/>
</dbReference>
<keyword evidence="4 5" id="KW-0472">Membrane</keyword>
<feature type="transmembrane region" description="Helical" evidence="5">
    <location>
        <begin position="180"/>
        <end position="200"/>
    </location>
</feature>
<evidence type="ECO:0000256" key="3">
    <source>
        <dbReference type="ARBA" id="ARBA00022989"/>
    </source>
</evidence>
<dbReference type="PANTHER" id="PTHR31851">
    <property type="entry name" value="FE(2+)/MN(2+) TRANSPORTER PCL1"/>
    <property type="match status" value="1"/>
</dbReference>
<dbReference type="RefSeq" id="WP_248823772.1">
    <property type="nucleotide sequence ID" value="NZ_JALKFT010000004.1"/>
</dbReference>
<feature type="transmembrane region" description="Helical" evidence="5">
    <location>
        <begin position="212"/>
        <end position="232"/>
    </location>
</feature>
<keyword evidence="3 5" id="KW-1133">Transmembrane helix</keyword>
<evidence type="ECO:0000313" key="6">
    <source>
        <dbReference type="EMBL" id="MCK9875328.1"/>
    </source>
</evidence>
<evidence type="ECO:0000256" key="1">
    <source>
        <dbReference type="ARBA" id="ARBA00004127"/>
    </source>
</evidence>
<keyword evidence="2 5" id="KW-0812">Transmembrane</keyword>
<feature type="transmembrane region" description="Helical" evidence="5">
    <location>
        <begin position="153"/>
        <end position="174"/>
    </location>
</feature>
<comment type="subcellular location">
    <subcellularLocation>
        <location evidence="1">Endomembrane system</location>
        <topology evidence="1">Multi-pass membrane protein</topology>
    </subcellularLocation>
</comment>
<evidence type="ECO:0000256" key="4">
    <source>
        <dbReference type="ARBA" id="ARBA00023136"/>
    </source>
</evidence>
<evidence type="ECO:0000256" key="2">
    <source>
        <dbReference type="ARBA" id="ARBA00022692"/>
    </source>
</evidence>
<keyword evidence="7" id="KW-1185">Reference proteome</keyword>
<evidence type="ECO:0000313" key="7">
    <source>
        <dbReference type="Proteomes" id="UP001201873"/>
    </source>
</evidence>
<gene>
    <name evidence="6" type="ORF">MXD59_05955</name>
</gene>
<sequence>MTAPGIRTRHRERHGAGRAGWLRAAVLGANDGLVSTSSLMVGVAASGASSGALLTAGLAGLTAGALSMAAGEYVSVSAQADVERADLVAERAELTNSPRAELYELAGIYERRGLPPELARQVAAALTERDALGAHLRDELGHNEQNQARPLQACAASASSFAAGALVPFLGMAAPSGSARIALIVAATVVGLAVAGALGARTAGTPLARPTLRVVVGGCVAMAVTALVGALVNTTGV</sequence>
<dbReference type="Pfam" id="PF01988">
    <property type="entry name" value="VIT1"/>
    <property type="match status" value="1"/>
</dbReference>